<name>A0ABS4H191_9BACL</name>
<evidence type="ECO:0000313" key="8">
    <source>
        <dbReference type="Proteomes" id="UP001519273"/>
    </source>
</evidence>
<dbReference type="Proteomes" id="UP001519273">
    <property type="component" value="Unassembled WGS sequence"/>
</dbReference>
<dbReference type="EMBL" id="JAGGKP010000001">
    <property type="protein sequence ID" value="MBP1936302.1"/>
    <property type="molecule type" value="Genomic_DNA"/>
</dbReference>
<evidence type="ECO:0000256" key="2">
    <source>
        <dbReference type="ARBA" id="ARBA00022475"/>
    </source>
</evidence>
<protein>
    <submittedName>
        <fullName evidence="7">DHA3 family macrolide efflux protein-like MFS transporter</fullName>
    </submittedName>
</protein>
<dbReference type="Pfam" id="PF07690">
    <property type="entry name" value="MFS_1"/>
    <property type="match status" value="1"/>
</dbReference>
<dbReference type="InterPro" id="IPR011701">
    <property type="entry name" value="MFS"/>
</dbReference>
<comment type="caution">
    <text evidence="7">The sequence shown here is derived from an EMBL/GenBank/DDBJ whole genome shotgun (WGS) entry which is preliminary data.</text>
</comment>
<comment type="subcellular location">
    <subcellularLocation>
        <location evidence="1">Cell membrane</location>
        <topology evidence="1">Multi-pass membrane protein</topology>
    </subcellularLocation>
</comment>
<keyword evidence="5 6" id="KW-0472">Membrane</keyword>
<feature type="transmembrane region" description="Helical" evidence="6">
    <location>
        <begin position="180"/>
        <end position="198"/>
    </location>
</feature>
<feature type="transmembrane region" description="Helical" evidence="6">
    <location>
        <begin position="364"/>
        <end position="384"/>
    </location>
</feature>
<keyword evidence="4 6" id="KW-1133">Transmembrane helix</keyword>
<evidence type="ECO:0000256" key="1">
    <source>
        <dbReference type="ARBA" id="ARBA00004651"/>
    </source>
</evidence>
<reference evidence="7 8" key="1">
    <citation type="submission" date="2021-03" db="EMBL/GenBank/DDBJ databases">
        <title>Genomic Encyclopedia of Type Strains, Phase IV (KMG-IV): sequencing the most valuable type-strain genomes for metagenomic binning, comparative biology and taxonomic classification.</title>
        <authorList>
            <person name="Goeker M."/>
        </authorList>
    </citation>
    <scope>NUCLEOTIDE SEQUENCE [LARGE SCALE GENOMIC DNA]</scope>
    <source>
        <strain evidence="7 8">DSM 23491</strain>
    </source>
</reference>
<dbReference type="RefSeq" id="WP_209846371.1">
    <property type="nucleotide sequence ID" value="NZ_CBCRVE010000002.1"/>
</dbReference>
<dbReference type="PANTHER" id="PTHR23513:SF6">
    <property type="entry name" value="MAJOR FACILITATOR SUPERFAMILY ASSOCIATED DOMAIN-CONTAINING PROTEIN"/>
    <property type="match status" value="1"/>
</dbReference>
<dbReference type="CDD" id="cd06173">
    <property type="entry name" value="MFS_MefA_like"/>
    <property type="match status" value="1"/>
</dbReference>
<dbReference type="PANTHER" id="PTHR23513">
    <property type="entry name" value="INTEGRAL MEMBRANE EFFLUX PROTEIN-RELATED"/>
    <property type="match status" value="1"/>
</dbReference>
<sequence length="417" mass="45626">MAEAVLVEKQGIRELVRFKSYMLVMVARVISRFGDSVDSIAYSWMVYLLTGSKLLMGTLFAVNFIPNIVISFFSGVLADRWSKKRIVVICSLGRGLTVCLTAVLFWTGHLEVWHLFLFTVINSTFESFSSPAEMQLVPRIVPKQVLMSANSYNSSMSRIAELIGLGAAGALIGWQGISGAILIDGITFLIASTIYIFIRINDDSRAISPMSAKVYVKELREGFSFIKSHTLILTTTLMCALVNFCLAPYSVMETVYVRDVLESGPITLSLLSAAQIIGMILSGIWIGEKGAKYKKSILIMIGFTTLGVCYALFFVTGVMSSLYAVAAAVVFSFGIGVAIPFVTTPTSTYMMEVTPKEMLGRTGALLNMICICAMPLGSSAAGVIAEWVKLPVLFLSMGILITLPVLWLARYRKFRAI</sequence>
<evidence type="ECO:0000256" key="6">
    <source>
        <dbReference type="SAM" id="Phobius"/>
    </source>
</evidence>
<keyword evidence="8" id="KW-1185">Reference proteome</keyword>
<dbReference type="InterPro" id="IPR036259">
    <property type="entry name" value="MFS_trans_sf"/>
</dbReference>
<evidence type="ECO:0000256" key="4">
    <source>
        <dbReference type="ARBA" id="ARBA00022989"/>
    </source>
</evidence>
<feature type="transmembrane region" description="Helical" evidence="6">
    <location>
        <begin position="230"/>
        <end position="251"/>
    </location>
</feature>
<feature type="transmembrane region" description="Helical" evidence="6">
    <location>
        <begin position="54"/>
        <end position="74"/>
    </location>
</feature>
<dbReference type="Gene3D" id="1.20.1250.20">
    <property type="entry name" value="MFS general substrate transporter like domains"/>
    <property type="match status" value="1"/>
</dbReference>
<feature type="transmembrane region" description="Helical" evidence="6">
    <location>
        <begin position="86"/>
        <end position="106"/>
    </location>
</feature>
<evidence type="ECO:0000256" key="3">
    <source>
        <dbReference type="ARBA" id="ARBA00022692"/>
    </source>
</evidence>
<feature type="transmembrane region" description="Helical" evidence="6">
    <location>
        <begin position="263"/>
        <end position="285"/>
    </location>
</feature>
<keyword evidence="3 6" id="KW-0812">Transmembrane</keyword>
<organism evidence="7 8">
    <name type="scientific">Paenibacillus sediminis</name>
    <dbReference type="NCBI Taxonomy" id="664909"/>
    <lineage>
        <taxon>Bacteria</taxon>
        <taxon>Bacillati</taxon>
        <taxon>Bacillota</taxon>
        <taxon>Bacilli</taxon>
        <taxon>Bacillales</taxon>
        <taxon>Paenibacillaceae</taxon>
        <taxon>Paenibacillus</taxon>
    </lineage>
</organism>
<dbReference type="SUPFAM" id="SSF103473">
    <property type="entry name" value="MFS general substrate transporter"/>
    <property type="match status" value="1"/>
</dbReference>
<accession>A0ABS4H191</accession>
<evidence type="ECO:0000256" key="5">
    <source>
        <dbReference type="ARBA" id="ARBA00023136"/>
    </source>
</evidence>
<evidence type="ECO:0000313" key="7">
    <source>
        <dbReference type="EMBL" id="MBP1936302.1"/>
    </source>
</evidence>
<proteinExistence type="predicted"/>
<keyword evidence="2" id="KW-1003">Cell membrane</keyword>
<feature type="transmembrane region" description="Helical" evidence="6">
    <location>
        <begin position="322"/>
        <end position="343"/>
    </location>
</feature>
<gene>
    <name evidence="7" type="ORF">J2Z20_001163</name>
</gene>
<feature type="transmembrane region" description="Helical" evidence="6">
    <location>
        <begin position="390"/>
        <end position="409"/>
    </location>
</feature>
<feature type="transmembrane region" description="Helical" evidence="6">
    <location>
        <begin position="297"/>
        <end position="316"/>
    </location>
</feature>